<evidence type="ECO:0000256" key="2">
    <source>
        <dbReference type="ARBA" id="ARBA00008114"/>
    </source>
</evidence>
<dbReference type="InterPro" id="IPR050291">
    <property type="entry name" value="CDF_Transporter"/>
</dbReference>
<keyword evidence="6 7" id="KW-0472">Membrane</keyword>
<dbReference type="SUPFAM" id="SSF161111">
    <property type="entry name" value="Cation efflux protein transmembrane domain-like"/>
    <property type="match status" value="1"/>
</dbReference>
<reference evidence="10" key="1">
    <citation type="submission" date="2019-07" db="EMBL/GenBank/DDBJ databases">
        <title>Bacillus alkalisoli sp. nov. isolated from saline soil.</title>
        <authorList>
            <person name="Sun J.-Q."/>
            <person name="Xu L."/>
        </authorList>
    </citation>
    <scope>NUCLEOTIDE SEQUENCE [LARGE SCALE GENOMIC DNA]</scope>
    <source>
        <strain evidence="10">M4U3P1</strain>
    </source>
</reference>
<evidence type="ECO:0000256" key="7">
    <source>
        <dbReference type="SAM" id="Phobius"/>
    </source>
</evidence>
<comment type="similarity">
    <text evidence="2">Belongs to the cation diffusion facilitator (CDF) transporter (TC 2.A.4) family.</text>
</comment>
<feature type="domain" description="Cation efflux protein transmembrane" evidence="8">
    <location>
        <begin position="6"/>
        <end position="202"/>
    </location>
</feature>
<protein>
    <submittedName>
        <fullName evidence="9">Cation diffusion facilitator family transporter</fullName>
    </submittedName>
</protein>
<dbReference type="AlphaFoldDB" id="A0A859FGQ6"/>
<dbReference type="KEGG" id="psua:FLK61_37380"/>
<evidence type="ECO:0000256" key="3">
    <source>
        <dbReference type="ARBA" id="ARBA00022448"/>
    </source>
</evidence>
<dbReference type="Proteomes" id="UP000318138">
    <property type="component" value="Chromosome"/>
</dbReference>
<accession>A0A859FGQ6</accession>
<dbReference type="GO" id="GO:0006882">
    <property type="term" value="P:intracellular zinc ion homeostasis"/>
    <property type="evidence" value="ECO:0007669"/>
    <property type="project" value="TreeGrafter"/>
</dbReference>
<dbReference type="Gene3D" id="1.20.1510.10">
    <property type="entry name" value="Cation efflux protein transmembrane domain"/>
    <property type="match status" value="1"/>
</dbReference>
<dbReference type="InterPro" id="IPR058533">
    <property type="entry name" value="Cation_efflux_TM"/>
</dbReference>
<evidence type="ECO:0000313" key="10">
    <source>
        <dbReference type="Proteomes" id="UP000318138"/>
    </source>
</evidence>
<dbReference type="PANTHER" id="PTHR43840:SF15">
    <property type="entry name" value="MITOCHONDRIAL METAL TRANSPORTER 1-RELATED"/>
    <property type="match status" value="1"/>
</dbReference>
<dbReference type="Pfam" id="PF01545">
    <property type="entry name" value="Cation_efflux"/>
    <property type="match status" value="1"/>
</dbReference>
<dbReference type="InterPro" id="IPR027469">
    <property type="entry name" value="Cation_efflux_TMD_sf"/>
</dbReference>
<dbReference type="GO" id="GO:0005886">
    <property type="term" value="C:plasma membrane"/>
    <property type="evidence" value="ECO:0007669"/>
    <property type="project" value="TreeGrafter"/>
</dbReference>
<keyword evidence="5 7" id="KW-1133">Transmembrane helix</keyword>
<name>A0A859FGQ6_9BACI</name>
<keyword evidence="4 7" id="KW-0812">Transmembrane</keyword>
<dbReference type="GO" id="GO:0015086">
    <property type="term" value="F:cadmium ion transmembrane transporter activity"/>
    <property type="evidence" value="ECO:0007669"/>
    <property type="project" value="TreeGrafter"/>
</dbReference>
<dbReference type="PANTHER" id="PTHR43840">
    <property type="entry name" value="MITOCHONDRIAL METAL TRANSPORTER 1-RELATED"/>
    <property type="match status" value="1"/>
</dbReference>
<dbReference type="GO" id="GO:0015341">
    <property type="term" value="F:zinc efflux antiporter activity"/>
    <property type="evidence" value="ECO:0007669"/>
    <property type="project" value="TreeGrafter"/>
</dbReference>
<feature type="transmembrane region" description="Helical" evidence="7">
    <location>
        <begin position="36"/>
        <end position="57"/>
    </location>
</feature>
<keyword evidence="10" id="KW-1185">Reference proteome</keyword>
<dbReference type="GO" id="GO:0015093">
    <property type="term" value="F:ferrous iron transmembrane transporter activity"/>
    <property type="evidence" value="ECO:0007669"/>
    <property type="project" value="TreeGrafter"/>
</dbReference>
<evidence type="ECO:0000313" key="9">
    <source>
        <dbReference type="EMBL" id="QKS72309.1"/>
    </source>
</evidence>
<gene>
    <name evidence="9" type="ORF">FLK61_37380</name>
</gene>
<dbReference type="EMBL" id="CP041372">
    <property type="protein sequence ID" value="QKS72309.1"/>
    <property type="molecule type" value="Genomic_DNA"/>
</dbReference>
<organism evidence="9 10">
    <name type="scientific">Paenalkalicoccus suaedae</name>
    <dbReference type="NCBI Taxonomy" id="2592382"/>
    <lineage>
        <taxon>Bacteria</taxon>
        <taxon>Bacillati</taxon>
        <taxon>Bacillota</taxon>
        <taxon>Bacilli</taxon>
        <taxon>Bacillales</taxon>
        <taxon>Bacillaceae</taxon>
        <taxon>Paenalkalicoccus</taxon>
    </lineage>
</organism>
<feature type="transmembrane region" description="Helical" evidence="7">
    <location>
        <begin position="176"/>
        <end position="193"/>
    </location>
</feature>
<proteinExistence type="inferred from homology"/>
<dbReference type="InterPro" id="IPR002524">
    <property type="entry name" value="Cation_efflux"/>
</dbReference>
<feature type="transmembrane region" description="Helical" evidence="7">
    <location>
        <begin position="105"/>
        <end position="127"/>
    </location>
</feature>
<evidence type="ECO:0000256" key="5">
    <source>
        <dbReference type="ARBA" id="ARBA00022989"/>
    </source>
</evidence>
<evidence type="ECO:0000256" key="6">
    <source>
        <dbReference type="ARBA" id="ARBA00023136"/>
    </source>
</evidence>
<dbReference type="RefSeq" id="WP_176010290.1">
    <property type="nucleotide sequence ID" value="NZ_CP041372.2"/>
</dbReference>
<evidence type="ECO:0000259" key="8">
    <source>
        <dbReference type="Pfam" id="PF01545"/>
    </source>
</evidence>
<evidence type="ECO:0000256" key="1">
    <source>
        <dbReference type="ARBA" id="ARBA00004141"/>
    </source>
</evidence>
<sequence>MERNMLILSVVAAVVFSVSGIIFGLLFQSQIILFDGLYSLVSVALSFASLAAASFIAKADWDRFPYGKDMIQPLVILIKYTVILLLVVGSLIAAIVAVATGGRDIALGPTVIYSTIGMLACLGFFLYIKRKSAKTSSAFVRAEANQWLLDTMVSVGVFVGFIIAIILAQIPATAAVVPYVDPIMVIIVSIYFLKFPLVEMRIALREVLDMTPAGETTQKLSQLVKKLEHDHKINESFVRVSKVGKTLWVEIDFVVSTESDVQTVMEQDRIREELSTYLDRITEQKWLTVSFTGDRKWAVE</sequence>
<evidence type="ECO:0000256" key="4">
    <source>
        <dbReference type="ARBA" id="ARBA00022692"/>
    </source>
</evidence>
<comment type="subcellular location">
    <subcellularLocation>
        <location evidence="1">Membrane</location>
        <topology evidence="1">Multi-pass membrane protein</topology>
    </subcellularLocation>
</comment>
<dbReference type="NCBIfam" id="TIGR01297">
    <property type="entry name" value="CDF"/>
    <property type="match status" value="1"/>
</dbReference>
<keyword evidence="3" id="KW-0813">Transport</keyword>
<feature type="transmembrane region" description="Helical" evidence="7">
    <location>
        <begin position="147"/>
        <end position="170"/>
    </location>
</feature>
<feature type="transmembrane region" description="Helical" evidence="7">
    <location>
        <begin position="77"/>
        <end position="99"/>
    </location>
</feature>